<evidence type="ECO:0000259" key="12">
    <source>
        <dbReference type="Pfam" id="PF08334"/>
    </source>
</evidence>
<evidence type="ECO:0000256" key="7">
    <source>
        <dbReference type="ARBA" id="ARBA00022692"/>
    </source>
</evidence>
<gene>
    <name evidence="13" type="primary">gspG</name>
    <name evidence="13" type="ORF">ACFOGJ_13375</name>
</gene>
<evidence type="ECO:0000256" key="5">
    <source>
        <dbReference type="ARBA" id="ARBA00022481"/>
    </source>
</evidence>
<dbReference type="Pfam" id="PF08334">
    <property type="entry name" value="T2SSG"/>
    <property type="match status" value="1"/>
</dbReference>
<accession>A0ABV7L0W2</accession>
<evidence type="ECO:0000256" key="9">
    <source>
        <dbReference type="ARBA" id="ARBA00023136"/>
    </source>
</evidence>
<dbReference type="InterPro" id="IPR010054">
    <property type="entry name" value="Type2_sec_GspG"/>
</dbReference>
<evidence type="ECO:0000256" key="11">
    <source>
        <dbReference type="SAM" id="Phobius"/>
    </source>
</evidence>
<protein>
    <recommendedName>
        <fullName evidence="3">Type II secretion system core protein G</fullName>
    </recommendedName>
</protein>
<evidence type="ECO:0000256" key="10">
    <source>
        <dbReference type="SAM" id="MobiDB-lite"/>
    </source>
</evidence>
<name>A0ABV7L0W2_9PROT</name>
<dbReference type="NCBIfam" id="TIGR01710">
    <property type="entry name" value="typeII_sec_gspG"/>
    <property type="match status" value="1"/>
</dbReference>
<dbReference type="InterPro" id="IPR012902">
    <property type="entry name" value="N_methyl_site"/>
</dbReference>
<evidence type="ECO:0000256" key="4">
    <source>
        <dbReference type="ARBA" id="ARBA00022475"/>
    </source>
</evidence>
<dbReference type="RefSeq" id="WP_379901151.1">
    <property type="nucleotide sequence ID" value="NZ_JBHRTR010000028.1"/>
</dbReference>
<comment type="caution">
    <text evidence="13">The sequence shown here is derived from an EMBL/GenBank/DDBJ whole genome shotgun (WGS) entry which is preliminary data.</text>
</comment>
<dbReference type="Pfam" id="PF07963">
    <property type="entry name" value="N_methyl"/>
    <property type="match status" value="1"/>
</dbReference>
<keyword evidence="4" id="KW-1003">Cell membrane</keyword>
<dbReference type="InterPro" id="IPR045584">
    <property type="entry name" value="Pilin-like"/>
</dbReference>
<dbReference type="Proteomes" id="UP001595528">
    <property type="component" value="Unassembled WGS sequence"/>
</dbReference>
<feature type="domain" description="Type II secretion system protein GspG C-terminal" evidence="12">
    <location>
        <begin position="50"/>
        <end position="145"/>
    </location>
</feature>
<evidence type="ECO:0000313" key="13">
    <source>
        <dbReference type="EMBL" id="MFC3228230.1"/>
    </source>
</evidence>
<keyword evidence="8 11" id="KW-1133">Transmembrane helix</keyword>
<evidence type="ECO:0000256" key="2">
    <source>
        <dbReference type="ARBA" id="ARBA00009984"/>
    </source>
</evidence>
<reference evidence="14" key="1">
    <citation type="journal article" date="2019" name="Int. J. Syst. Evol. Microbiol.">
        <title>The Global Catalogue of Microorganisms (GCM) 10K type strain sequencing project: providing services to taxonomists for standard genome sequencing and annotation.</title>
        <authorList>
            <consortium name="The Broad Institute Genomics Platform"/>
            <consortium name="The Broad Institute Genome Sequencing Center for Infectious Disease"/>
            <person name="Wu L."/>
            <person name="Ma J."/>
        </authorList>
    </citation>
    <scope>NUCLEOTIDE SEQUENCE [LARGE SCALE GENOMIC DNA]</scope>
    <source>
        <strain evidence="14">KCTC 42964</strain>
    </source>
</reference>
<organism evidence="13 14">
    <name type="scientific">Marinibaculum pumilum</name>
    <dbReference type="NCBI Taxonomy" id="1766165"/>
    <lineage>
        <taxon>Bacteria</taxon>
        <taxon>Pseudomonadati</taxon>
        <taxon>Pseudomonadota</taxon>
        <taxon>Alphaproteobacteria</taxon>
        <taxon>Rhodospirillales</taxon>
        <taxon>Rhodospirillaceae</taxon>
        <taxon>Marinibaculum</taxon>
    </lineage>
</organism>
<keyword evidence="7 11" id="KW-0812">Transmembrane</keyword>
<keyword evidence="9 11" id="KW-0472">Membrane</keyword>
<evidence type="ECO:0000256" key="8">
    <source>
        <dbReference type="ARBA" id="ARBA00022989"/>
    </source>
</evidence>
<sequence>MAFWPETIATAAAARRRRAPADGEAGYTILEVLVVITIIGLLIGLVAPLVLQQLGGARDSIAKESIQRMGTVLDLYNLDVGSYPSTEQGLQALLTKPQGVQNWNGPYLKGDGVPKDPWGHEFVYTSPTQRPGKPYDLCSYGSDGPGAPASDQICN</sequence>
<dbReference type="EMBL" id="JBHRTR010000028">
    <property type="protein sequence ID" value="MFC3228230.1"/>
    <property type="molecule type" value="Genomic_DNA"/>
</dbReference>
<evidence type="ECO:0000256" key="6">
    <source>
        <dbReference type="ARBA" id="ARBA00022519"/>
    </source>
</evidence>
<keyword evidence="14" id="KW-1185">Reference proteome</keyword>
<feature type="region of interest" description="Disordered" evidence="10">
    <location>
        <begin position="134"/>
        <end position="155"/>
    </location>
</feature>
<comment type="similarity">
    <text evidence="2">Belongs to the GSP G family.</text>
</comment>
<evidence type="ECO:0000256" key="3">
    <source>
        <dbReference type="ARBA" id="ARBA00020042"/>
    </source>
</evidence>
<dbReference type="NCBIfam" id="TIGR02532">
    <property type="entry name" value="IV_pilin_GFxxxE"/>
    <property type="match status" value="1"/>
</dbReference>
<comment type="subcellular location">
    <subcellularLocation>
        <location evidence="1">Cell inner membrane</location>
        <topology evidence="1">Single-pass membrane protein</topology>
    </subcellularLocation>
</comment>
<keyword evidence="6" id="KW-0997">Cell inner membrane</keyword>
<dbReference type="InterPro" id="IPR013545">
    <property type="entry name" value="T2SS_protein-GspG_C"/>
</dbReference>
<dbReference type="InterPro" id="IPR000983">
    <property type="entry name" value="Bac_GSPG_pilin"/>
</dbReference>
<proteinExistence type="inferred from homology"/>
<feature type="transmembrane region" description="Helical" evidence="11">
    <location>
        <begin position="25"/>
        <end position="51"/>
    </location>
</feature>
<keyword evidence="5" id="KW-0488">Methylation</keyword>
<dbReference type="SUPFAM" id="SSF54523">
    <property type="entry name" value="Pili subunits"/>
    <property type="match status" value="1"/>
</dbReference>
<dbReference type="Gene3D" id="3.30.700.10">
    <property type="entry name" value="Glycoprotein, Type 4 Pilin"/>
    <property type="match status" value="1"/>
</dbReference>
<dbReference type="PRINTS" id="PR00813">
    <property type="entry name" value="BCTERIALGSPG"/>
</dbReference>
<evidence type="ECO:0000313" key="14">
    <source>
        <dbReference type="Proteomes" id="UP001595528"/>
    </source>
</evidence>
<evidence type="ECO:0000256" key="1">
    <source>
        <dbReference type="ARBA" id="ARBA00004377"/>
    </source>
</evidence>